<sequence>MRSQAQTIYEVTVQYIGSLSTVRQRDPFTVYFSNLTKAVEAVISHLALNGWPIKINYSAVYRSLKQRGSYYCDFDVAGAKVFRIRITPRTLNPVLTTLGIDEKPTEPLRKK</sequence>
<evidence type="ECO:0000313" key="1">
    <source>
        <dbReference type="EMBL" id="GAA4456385.1"/>
    </source>
</evidence>
<gene>
    <name evidence="1" type="ORF">GCM10023189_25540</name>
</gene>
<proteinExistence type="predicted"/>
<name>A0ABP8MX53_9BACT</name>
<dbReference type="RefSeq" id="WP_345244048.1">
    <property type="nucleotide sequence ID" value="NZ_BAABHD010000028.1"/>
</dbReference>
<evidence type="ECO:0000313" key="2">
    <source>
        <dbReference type="Proteomes" id="UP001501175"/>
    </source>
</evidence>
<protein>
    <submittedName>
        <fullName evidence="1">Uncharacterized protein</fullName>
    </submittedName>
</protein>
<comment type="caution">
    <text evidence="1">The sequence shown here is derived from an EMBL/GenBank/DDBJ whole genome shotgun (WGS) entry which is preliminary data.</text>
</comment>
<dbReference type="EMBL" id="BAABHD010000028">
    <property type="protein sequence ID" value="GAA4456385.1"/>
    <property type="molecule type" value="Genomic_DNA"/>
</dbReference>
<reference evidence="2" key="1">
    <citation type="journal article" date="2019" name="Int. J. Syst. Evol. Microbiol.">
        <title>The Global Catalogue of Microorganisms (GCM) 10K type strain sequencing project: providing services to taxonomists for standard genome sequencing and annotation.</title>
        <authorList>
            <consortium name="The Broad Institute Genomics Platform"/>
            <consortium name="The Broad Institute Genome Sequencing Center for Infectious Disease"/>
            <person name="Wu L."/>
            <person name="Ma J."/>
        </authorList>
    </citation>
    <scope>NUCLEOTIDE SEQUENCE [LARGE SCALE GENOMIC DNA]</scope>
    <source>
        <strain evidence="2">JCM 17927</strain>
    </source>
</reference>
<organism evidence="1 2">
    <name type="scientific">Nibrella saemangeumensis</name>
    <dbReference type="NCBI Taxonomy" id="1084526"/>
    <lineage>
        <taxon>Bacteria</taxon>
        <taxon>Pseudomonadati</taxon>
        <taxon>Bacteroidota</taxon>
        <taxon>Cytophagia</taxon>
        <taxon>Cytophagales</taxon>
        <taxon>Spirosomataceae</taxon>
        <taxon>Nibrella</taxon>
    </lineage>
</organism>
<dbReference type="Proteomes" id="UP001501175">
    <property type="component" value="Unassembled WGS sequence"/>
</dbReference>
<accession>A0ABP8MX53</accession>
<keyword evidence="2" id="KW-1185">Reference proteome</keyword>